<dbReference type="Gene3D" id="3.50.50.60">
    <property type="entry name" value="FAD/NAD(P)-binding domain"/>
    <property type="match status" value="2"/>
</dbReference>
<dbReference type="InterPro" id="IPR050446">
    <property type="entry name" value="FAD-oxidoreductase/Apoptosis"/>
</dbReference>
<dbReference type="Proteomes" id="UP000570678">
    <property type="component" value="Unassembled WGS sequence"/>
</dbReference>
<evidence type="ECO:0000256" key="3">
    <source>
        <dbReference type="ARBA" id="ARBA00022827"/>
    </source>
</evidence>
<dbReference type="GO" id="GO:0016651">
    <property type="term" value="F:oxidoreductase activity, acting on NAD(P)H"/>
    <property type="evidence" value="ECO:0007669"/>
    <property type="project" value="TreeGrafter"/>
</dbReference>
<evidence type="ECO:0000313" key="7">
    <source>
        <dbReference type="EMBL" id="NKY60600.1"/>
    </source>
</evidence>
<feature type="domain" description="Reductase C-terminal" evidence="6">
    <location>
        <begin position="331"/>
        <end position="392"/>
    </location>
</feature>
<protein>
    <submittedName>
        <fullName evidence="7">Oxidoreductase</fullName>
    </submittedName>
</protein>
<feature type="domain" description="FAD/NAD(P)-binding" evidence="5">
    <location>
        <begin position="9"/>
        <end position="298"/>
    </location>
</feature>
<evidence type="ECO:0000313" key="8">
    <source>
        <dbReference type="Proteomes" id="UP000570678"/>
    </source>
</evidence>
<dbReference type="GO" id="GO:0005737">
    <property type="term" value="C:cytoplasm"/>
    <property type="evidence" value="ECO:0007669"/>
    <property type="project" value="TreeGrafter"/>
</dbReference>
<dbReference type="SUPFAM" id="SSF55424">
    <property type="entry name" value="FAD/NAD-linked reductases, dimerisation (C-terminal) domain"/>
    <property type="match status" value="1"/>
</dbReference>
<dbReference type="InterPro" id="IPR016156">
    <property type="entry name" value="FAD/NAD-linked_Rdtase_dimer_sf"/>
</dbReference>
<dbReference type="InterPro" id="IPR036188">
    <property type="entry name" value="FAD/NAD-bd_sf"/>
</dbReference>
<dbReference type="SUPFAM" id="SSF51905">
    <property type="entry name" value="FAD/NAD(P)-binding domain"/>
    <property type="match status" value="2"/>
</dbReference>
<reference evidence="7 8" key="1">
    <citation type="submission" date="2020-04" db="EMBL/GenBank/DDBJ databases">
        <title>MicrobeNet Type strains.</title>
        <authorList>
            <person name="Nicholson A.C."/>
        </authorList>
    </citation>
    <scope>NUCLEOTIDE SEQUENCE [LARGE SCALE GENOMIC DNA]</scope>
    <source>
        <strain evidence="7 8">JCM 3332</strain>
    </source>
</reference>
<keyword evidence="8" id="KW-1185">Reference proteome</keyword>
<evidence type="ECO:0000259" key="5">
    <source>
        <dbReference type="Pfam" id="PF07992"/>
    </source>
</evidence>
<keyword evidence="4" id="KW-0560">Oxidoreductase</keyword>
<evidence type="ECO:0000256" key="2">
    <source>
        <dbReference type="ARBA" id="ARBA00022630"/>
    </source>
</evidence>
<name>A0A846YSS4_9NOCA</name>
<sequence length="400" mass="41836">MSGRTSVSRIVVVGGSLSGLRTVEALYGAGWAGEVVVISEETHLPYTRPPLSKAALKGAPDLGSLLFKQRPEADRAEWIRGVRAVATDLAARRVALSDGRIIEYDGLVAATGVRARRLPIPHGSAGFVVRTFDDCCALQRRLIAGARVVVVGAGFIGCEVAATATQLGCRVDVVAPDRTPLQVPLGTMAGGAVQRRHERHGIRFHLGAGVRRVTESGTTTSVELTDDSVLTGDVLVQAVGSAPAVDWLAGNGLDLSDGIACDNDLRMGGGTGSVAVGDVARFPNPLFDDVPRRVEHWQIPAVTATRAAATLMHDLAGAPPSDSAFTPLPSFWSDQADLRLQSFGSLAVADRAEVLEGDLESEAVVGYFRGAALTGVLLLGLPKKAVAARRMVLESLGTSV</sequence>
<comment type="caution">
    <text evidence="7">The sequence shown here is derived from an EMBL/GenBank/DDBJ whole genome shotgun (WGS) entry which is preliminary data.</text>
</comment>
<dbReference type="Gene3D" id="3.30.390.30">
    <property type="match status" value="1"/>
</dbReference>
<comment type="cofactor">
    <cofactor evidence="1">
        <name>FAD</name>
        <dbReference type="ChEBI" id="CHEBI:57692"/>
    </cofactor>
</comment>
<keyword evidence="2" id="KW-0285">Flavoprotein</keyword>
<evidence type="ECO:0000259" key="6">
    <source>
        <dbReference type="Pfam" id="PF14759"/>
    </source>
</evidence>
<evidence type="ECO:0000256" key="1">
    <source>
        <dbReference type="ARBA" id="ARBA00001974"/>
    </source>
</evidence>
<evidence type="ECO:0000256" key="4">
    <source>
        <dbReference type="ARBA" id="ARBA00023002"/>
    </source>
</evidence>
<organism evidence="7 8">
    <name type="scientific">Nocardia flavorosea</name>
    <dbReference type="NCBI Taxonomy" id="53429"/>
    <lineage>
        <taxon>Bacteria</taxon>
        <taxon>Bacillati</taxon>
        <taxon>Actinomycetota</taxon>
        <taxon>Actinomycetes</taxon>
        <taxon>Mycobacteriales</taxon>
        <taxon>Nocardiaceae</taxon>
        <taxon>Nocardia</taxon>
    </lineage>
</organism>
<proteinExistence type="predicted"/>
<dbReference type="PANTHER" id="PTHR43557">
    <property type="entry name" value="APOPTOSIS-INDUCING FACTOR 1"/>
    <property type="match status" value="1"/>
</dbReference>
<gene>
    <name evidence="7" type="ORF">HGA15_31575</name>
</gene>
<dbReference type="InterPro" id="IPR028202">
    <property type="entry name" value="Reductase_C"/>
</dbReference>
<dbReference type="AlphaFoldDB" id="A0A846YSS4"/>
<dbReference type="PANTHER" id="PTHR43557:SF2">
    <property type="entry name" value="RIESKE DOMAIN-CONTAINING PROTEIN-RELATED"/>
    <property type="match status" value="1"/>
</dbReference>
<keyword evidence="3" id="KW-0274">FAD</keyword>
<dbReference type="Pfam" id="PF07992">
    <property type="entry name" value="Pyr_redox_2"/>
    <property type="match status" value="1"/>
</dbReference>
<dbReference type="InterPro" id="IPR023753">
    <property type="entry name" value="FAD/NAD-binding_dom"/>
</dbReference>
<accession>A0A846YSS4</accession>
<dbReference type="EMBL" id="JAAXOT010000025">
    <property type="protein sequence ID" value="NKY60600.1"/>
    <property type="molecule type" value="Genomic_DNA"/>
</dbReference>
<dbReference type="PRINTS" id="PR00368">
    <property type="entry name" value="FADPNR"/>
</dbReference>
<dbReference type="Pfam" id="PF14759">
    <property type="entry name" value="Reductase_C"/>
    <property type="match status" value="1"/>
</dbReference>